<feature type="transmembrane region" description="Helical" evidence="1">
    <location>
        <begin position="66"/>
        <end position="86"/>
    </location>
</feature>
<name>A0A235BBS4_9BACL</name>
<accession>A0A235BBS4</accession>
<keyword evidence="1" id="KW-1133">Transmembrane helix</keyword>
<dbReference type="AlphaFoldDB" id="A0A235BBS4"/>
<protein>
    <recommendedName>
        <fullName evidence="4">DUF3325 domain-containing protein</fullName>
    </recommendedName>
</protein>
<feature type="transmembrane region" description="Helical" evidence="1">
    <location>
        <begin position="6"/>
        <end position="22"/>
    </location>
</feature>
<evidence type="ECO:0000313" key="3">
    <source>
        <dbReference type="Proteomes" id="UP000215459"/>
    </source>
</evidence>
<evidence type="ECO:0000256" key="1">
    <source>
        <dbReference type="SAM" id="Phobius"/>
    </source>
</evidence>
<proteinExistence type="predicted"/>
<sequence>MKLSWILLLLFILTWLYRIAIVRECQRRGFDKAEALQRFRRMAWMAAVFLVGTALLLGGLKIGVLAFAAAAAGAMVLAAVLLVGLMKLRG</sequence>
<gene>
    <name evidence="2" type="ORF">CHM34_01695</name>
</gene>
<keyword evidence="3" id="KW-1185">Reference proteome</keyword>
<keyword evidence="1" id="KW-0472">Membrane</keyword>
<comment type="caution">
    <text evidence="2">The sequence shown here is derived from an EMBL/GenBank/DDBJ whole genome shotgun (WGS) entry which is preliminary data.</text>
</comment>
<dbReference type="EMBL" id="NOWF01000001">
    <property type="protein sequence ID" value="OYD09736.1"/>
    <property type="molecule type" value="Genomic_DNA"/>
</dbReference>
<evidence type="ECO:0000313" key="2">
    <source>
        <dbReference type="EMBL" id="OYD09736.1"/>
    </source>
</evidence>
<reference evidence="2 3" key="1">
    <citation type="submission" date="2017-07" db="EMBL/GenBank/DDBJ databases">
        <title>The genome sequence of Paludifilum halophilum highlights mechanisms for microbial adaptation to high salt environemnts.</title>
        <authorList>
            <person name="Belbahri L."/>
        </authorList>
    </citation>
    <scope>NUCLEOTIDE SEQUENCE [LARGE SCALE GENOMIC DNA]</scope>
    <source>
        <strain evidence="2 3">DSM 102817</strain>
    </source>
</reference>
<evidence type="ECO:0008006" key="4">
    <source>
        <dbReference type="Google" id="ProtNLM"/>
    </source>
</evidence>
<dbReference type="Proteomes" id="UP000215459">
    <property type="component" value="Unassembled WGS sequence"/>
</dbReference>
<dbReference type="RefSeq" id="WP_094262837.1">
    <property type="nucleotide sequence ID" value="NZ_NOWF01000001.1"/>
</dbReference>
<keyword evidence="1" id="KW-0812">Transmembrane</keyword>
<feature type="transmembrane region" description="Helical" evidence="1">
    <location>
        <begin position="42"/>
        <end position="60"/>
    </location>
</feature>
<organism evidence="2 3">
    <name type="scientific">Paludifilum halophilum</name>
    <dbReference type="NCBI Taxonomy" id="1642702"/>
    <lineage>
        <taxon>Bacteria</taxon>
        <taxon>Bacillati</taxon>
        <taxon>Bacillota</taxon>
        <taxon>Bacilli</taxon>
        <taxon>Bacillales</taxon>
        <taxon>Thermoactinomycetaceae</taxon>
        <taxon>Paludifilum</taxon>
    </lineage>
</organism>